<dbReference type="GO" id="GO:0005524">
    <property type="term" value="F:ATP binding"/>
    <property type="evidence" value="ECO:0007669"/>
    <property type="project" value="UniProtKB-KW"/>
</dbReference>
<evidence type="ECO:0000256" key="19">
    <source>
        <dbReference type="SAM" id="Phobius"/>
    </source>
</evidence>
<proteinExistence type="inferred from homology"/>
<comment type="subcellular location">
    <subcellularLocation>
        <location evidence="1">Cell membrane</location>
        <topology evidence="1">Multi-pass membrane protein</topology>
    </subcellularLocation>
</comment>
<keyword evidence="13" id="KW-0594">Phospholipid biosynthesis</keyword>
<keyword evidence="14" id="KW-1208">Phospholipid metabolism</keyword>
<keyword evidence="8 20" id="KW-0418">Kinase</keyword>
<keyword evidence="11" id="KW-0443">Lipid metabolism</keyword>
<evidence type="ECO:0000256" key="8">
    <source>
        <dbReference type="ARBA" id="ARBA00022777"/>
    </source>
</evidence>
<keyword evidence="18" id="KW-0479">Metal-binding</keyword>
<dbReference type="GO" id="GO:0008654">
    <property type="term" value="P:phospholipid biosynthetic process"/>
    <property type="evidence" value="ECO:0007669"/>
    <property type="project" value="UniProtKB-KW"/>
</dbReference>
<keyword evidence="9 17" id="KW-0067">ATP-binding</keyword>
<accession>A0A2H0X0B3</accession>
<feature type="binding site" evidence="16">
    <location>
        <position position="63"/>
    </location>
    <ligand>
        <name>substrate</name>
    </ligand>
</feature>
<dbReference type="PANTHER" id="PTHR34299:SF1">
    <property type="entry name" value="DIACYLGLYCEROL KINASE"/>
    <property type="match status" value="1"/>
</dbReference>
<evidence type="ECO:0000256" key="18">
    <source>
        <dbReference type="PIRSR" id="PIRSR600829-4"/>
    </source>
</evidence>
<keyword evidence="18" id="KW-0460">Magnesium</keyword>
<evidence type="ECO:0000256" key="1">
    <source>
        <dbReference type="ARBA" id="ARBA00004651"/>
    </source>
</evidence>
<keyword evidence="12 19" id="KW-0472">Membrane</keyword>
<keyword evidence="4" id="KW-0444">Lipid biosynthesis</keyword>
<evidence type="ECO:0000313" key="21">
    <source>
        <dbReference type="Proteomes" id="UP000229574"/>
    </source>
</evidence>
<evidence type="ECO:0000256" key="15">
    <source>
        <dbReference type="PIRSR" id="PIRSR600829-1"/>
    </source>
</evidence>
<feature type="transmembrane region" description="Helical" evidence="19">
    <location>
        <begin position="90"/>
        <end position="111"/>
    </location>
</feature>
<evidence type="ECO:0000256" key="7">
    <source>
        <dbReference type="ARBA" id="ARBA00022741"/>
    </source>
</evidence>
<protein>
    <submittedName>
        <fullName evidence="20">Diacylglycerol kinase</fullName>
    </submittedName>
</protein>
<evidence type="ECO:0000256" key="9">
    <source>
        <dbReference type="ARBA" id="ARBA00022840"/>
    </source>
</evidence>
<dbReference type="InterPro" id="IPR000829">
    <property type="entry name" value="DAGK"/>
</dbReference>
<dbReference type="InterPro" id="IPR036945">
    <property type="entry name" value="DAGK_sf"/>
</dbReference>
<feature type="transmembrane region" description="Helical" evidence="19">
    <location>
        <begin position="25"/>
        <end position="44"/>
    </location>
</feature>
<evidence type="ECO:0000256" key="4">
    <source>
        <dbReference type="ARBA" id="ARBA00022516"/>
    </source>
</evidence>
<keyword evidence="3" id="KW-1003">Cell membrane</keyword>
<sequence length="115" mass="12494">MKQHSISFVNAGHGIWTAIITQTNIRIHIIVGSLVIFLSSYLHITLDQVIDLILTISVVLVAEMVNTSLEFLSDAVTLEHNLNIKYAKDVAAGAVLISAIFAAIIGLTIFLPKLI</sequence>
<keyword evidence="6 19" id="KW-0812">Transmembrane</keyword>
<evidence type="ECO:0000313" key="20">
    <source>
        <dbReference type="EMBL" id="PIS17629.1"/>
    </source>
</evidence>
<evidence type="ECO:0000256" key="17">
    <source>
        <dbReference type="PIRSR" id="PIRSR600829-3"/>
    </source>
</evidence>
<dbReference type="GO" id="GO:0016301">
    <property type="term" value="F:kinase activity"/>
    <property type="evidence" value="ECO:0007669"/>
    <property type="project" value="UniProtKB-KW"/>
</dbReference>
<dbReference type="AlphaFoldDB" id="A0A2H0X0B3"/>
<dbReference type="Proteomes" id="UP000229574">
    <property type="component" value="Unassembled WGS sequence"/>
</dbReference>
<organism evidence="20 21">
    <name type="scientific">Candidatus Collierbacteria bacterium CG09_land_8_20_14_0_10_46_12</name>
    <dbReference type="NCBI Taxonomy" id="1974533"/>
    <lineage>
        <taxon>Bacteria</taxon>
        <taxon>Candidatus Collieribacteriota</taxon>
    </lineage>
</organism>
<keyword evidence="10 19" id="KW-1133">Transmembrane helix</keyword>
<evidence type="ECO:0000256" key="10">
    <source>
        <dbReference type="ARBA" id="ARBA00022989"/>
    </source>
</evidence>
<dbReference type="EMBL" id="PEYY01000134">
    <property type="protein sequence ID" value="PIS17629.1"/>
    <property type="molecule type" value="Genomic_DNA"/>
</dbReference>
<keyword evidence="5" id="KW-0808">Transferase</keyword>
<keyword evidence="7 17" id="KW-0547">Nucleotide-binding</keyword>
<comment type="cofactor">
    <cofactor evidence="18">
        <name>Mg(2+)</name>
        <dbReference type="ChEBI" id="CHEBI:18420"/>
    </cofactor>
    <text evidence="18">Mn(2+), Zn(2+), Cd(2+) and Co(2+) support activity to lesser extents.</text>
</comment>
<feature type="binding site" evidence="17">
    <location>
        <begin position="88"/>
        <end position="89"/>
    </location>
    <ligand>
        <name>ATP</name>
        <dbReference type="ChEBI" id="CHEBI:30616"/>
    </ligand>
</feature>
<gene>
    <name evidence="20" type="ORF">COT54_03670</name>
</gene>
<feature type="binding site" evidence="18">
    <location>
        <position position="70"/>
    </location>
    <ligand>
        <name>a divalent metal cation</name>
        <dbReference type="ChEBI" id="CHEBI:60240"/>
    </ligand>
</feature>
<dbReference type="Pfam" id="PF01219">
    <property type="entry name" value="DAGK_prokar"/>
    <property type="match status" value="1"/>
</dbReference>
<dbReference type="InterPro" id="IPR033717">
    <property type="entry name" value="UDPK"/>
</dbReference>
<dbReference type="CDD" id="cd14265">
    <property type="entry name" value="UDPK_IM_like"/>
    <property type="match status" value="1"/>
</dbReference>
<name>A0A2H0X0B3_9BACT</name>
<evidence type="ECO:0000256" key="2">
    <source>
        <dbReference type="ARBA" id="ARBA00005967"/>
    </source>
</evidence>
<evidence type="ECO:0000256" key="16">
    <source>
        <dbReference type="PIRSR" id="PIRSR600829-2"/>
    </source>
</evidence>
<comment type="caution">
    <text evidence="20">The sequence shown here is derived from an EMBL/GenBank/DDBJ whole genome shotgun (WGS) entry which is preliminary data.</text>
</comment>
<evidence type="ECO:0000256" key="5">
    <source>
        <dbReference type="ARBA" id="ARBA00022679"/>
    </source>
</evidence>
<dbReference type="PANTHER" id="PTHR34299">
    <property type="entry name" value="DIACYLGLYCEROL KINASE"/>
    <property type="match status" value="1"/>
</dbReference>
<dbReference type="GO" id="GO:0046872">
    <property type="term" value="F:metal ion binding"/>
    <property type="evidence" value="ECO:0007669"/>
    <property type="project" value="UniProtKB-KW"/>
</dbReference>
<dbReference type="GO" id="GO:0005886">
    <property type="term" value="C:plasma membrane"/>
    <property type="evidence" value="ECO:0007669"/>
    <property type="project" value="UniProtKB-SubCell"/>
</dbReference>
<feature type="active site" description="Proton acceptor" evidence="15">
    <location>
        <position position="63"/>
    </location>
</feature>
<dbReference type="Gene3D" id="1.10.287.3610">
    <property type="match status" value="1"/>
</dbReference>
<evidence type="ECO:0000256" key="12">
    <source>
        <dbReference type="ARBA" id="ARBA00023136"/>
    </source>
</evidence>
<comment type="similarity">
    <text evidence="2">Belongs to the bacterial diacylglycerol kinase family.</text>
</comment>
<evidence type="ECO:0000256" key="6">
    <source>
        <dbReference type="ARBA" id="ARBA00022692"/>
    </source>
</evidence>
<reference evidence="21" key="1">
    <citation type="submission" date="2017-09" db="EMBL/GenBank/DDBJ databases">
        <title>Depth-based differentiation of microbial function through sediment-hosted aquifers and enrichment of novel symbionts in the deep terrestrial subsurface.</title>
        <authorList>
            <person name="Probst A.J."/>
            <person name="Ladd B."/>
            <person name="Jarett J.K."/>
            <person name="Geller-Mcgrath D.E."/>
            <person name="Sieber C.M.K."/>
            <person name="Emerson J.B."/>
            <person name="Anantharaman K."/>
            <person name="Thomas B.C."/>
            <person name="Malmstrom R."/>
            <person name="Stieglmeier M."/>
            <person name="Klingl A."/>
            <person name="Woyke T."/>
            <person name="Ryan C.M."/>
            <person name="Banfield J.F."/>
        </authorList>
    </citation>
    <scope>NUCLEOTIDE SEQUENCE [LARGE SCALE GENOMIC DNA]</scope>
</reference>
<evidence type="ECO:0000256" key="14">
    <source>
        <dbReference type="ARBA" id="ARBA00023264"/>
    </source>
</evidence>
<evidence type="ECO:0000256" key="13">
    <source>
        <dbReference type="ARBA" id="ARBA00023209"/>
    </source>
</evidence>
<evidence type="ECO:0000256" key="11">
    <source>
        <dbReference type="ARBA" id="ARBA00023098"/>
    </source>
</evidence>
<evidence type="ECO:0000256" key="3">
    <source>
        <dbReference type="ARBA" id="ARBA00022475"/>
    </source>
</evidence>
<feature type="binding site" evidence="17">
    <location>
        <position position="70"/>
    </location>
    <ligand>
        <name>ATP</name>
        <dbReference type="ChEBI" id="CHEBI:30616"/>
    </ligand>
</feature>